<dbReference type="Proteomes" id="UP000318437">
    <property type="component" value="Unassembled WGS sequence"/>
</dbReference>
<keyword evidence="12" id="KW-1185">Reference proteome</keyword>
<evidence type="ECO:0000256" key="2">
    <source>
        <dbReference type="ARBA" id="ARBA00012391"/>
    </source>
</evidence>
<dbReference type="EC" id="2.7.7.4" evidence="2"/>
<dbReference type="GO" id="GO:0005524">
    <property type="term" value="F:ATP binding"/>
    <property type="evidence" value="ECO:0007669"/>
    <property type="project" value="UniProtKB-KW"/>
</dbReference>
<evidence type="ECO:0000256" key="5">
    <source>
        <dbReference type="ARBA" id="ARBA00022695"/>
    </source>
</evidence>
<dbReference type="SUPFAM" id="SSF52402">
    <property type="entry name" value="Adenine nucleotide alpha hydrolases-like"/>
    <property type="match status" value="1"/>
</dbReference>
<evidence type="ECO:0000256" key="1">
    <source>
        <dbReference type="ARBA" id="ARBA00008885"/>
    </source>
</evidence>
<evidence type="ECO:0000256" key="9">
    <source>
        <dbReference type="ARBA" id="ARBA00031812"/>
    </source>
</evidence>
<dbReference type="OrthoDB" id="9772604at2"/>
<dbReference type="PANTHER" id="PTHR43196">
    <property type="entry name" value="SULFATE ADENYLYLTRANSFERASE SUBUNIT 2"/>
    <property type="match status" value="1"/>
</dbReference>
<dbReference type="NCBIfam" id="TIGR02039">
    <property type="entry name" value="CysD"/>
    <property type="match status" value="1"/>
</dbReference>
<dbReference type="PANTHER" id="PTHR43196:SF1">
    <property type="entry name" value="SULFATE ADENYLYLTRANSFERASE SUBUNIT 2"/>
    <property type="match status" value="1"/>
</dbReference>
<dbReference type="InterPro" id="IPR011784">
    <property type="entry name" value="SO4_adenylTrfase_ssu"/>
</dbReference>
<keyword evidence="7" id="KW-0067">ATP-binding</keyword>
<keyword evidence="4 11" id="KW-0808">Transferase</keyword>
<dbReference type="PIRSF" id="PIRSF002936">
    <property type="entry name" value="CysDAde_trans"/>
    <property type="match status" value="1"/>
</dbReference>
<evidence type="ECO:0000313" key="12">
    <source>
        <dbReference type="Proteomes" id="UP000318437"/>
    </source>
</evidence>
<reference evidence="11 12" key="1">
    <citation type="submission" date="2019-02" db="EMBL/GenBank/DDBJ databases">
        <title>Deep-cultivation of Planctomycetes and their phenomic and genomic characterization uncovers novel biology.</title>
        <authorList>
            <person name="Wiegand S."/>
            <person name="Jogler M."/>
            <person name="Boedeker C."/>
            <person name="Pinto D."/>
            <person name="Vollmers J."/>
            <person name="Rivas-Marin E."/>
            <person name="Kohn T."/>
            <person name="Peeters S.H."/>
            <person name="Heuer A."/>
            <person name="Rast P."/>
            <person name="Oberbeckmann S."/>
            <person name="Bunk B."/>
            <person name="Jeske O."/>
            <person name="Meyerdierks A."/>
            <person name="Storesund J.E."/>
            <person name="Kallscheuer N."/>
            <person name="Luecker S."/>
            <person name="Lage O.M."/>
            <person name="Pohl T."/>
            <person name="Merkel B.J."/>
            <person name="Hornburger P."/>
            <person name="Mueller R.-W."/>
            <person name="Bruemmer F."/>
            <person name="Labrenz M."/>
            <person name="Spormann A.M."/>
            <person name="Op Den Camp H."/>
            <person name="Overmann J."/>
            <person name="Amann R."/>
            <person name="Jetten M.S.M."/>
            <person name="Mascher T."/>
            <person name="Medema M.H."/>
            <person name="Devos D.P."/>
            <person name="Kaster A.-K."/>
            <person name="Ovreas L."/>
            <person name="Rohde M."/>
            <person name="Galperin M.Y."/>
            <person name="Jogler C."/>
        </authorList>
    </citation>
    <scope>NUCLEOTIDE SEQUENCE [LARGE SCALE GENOMIC DNA]</scope>
    <source>
        <strain evidence="11 12">Pla144</strain>
    </source>
</reference>
<keyword evidence="5 11" id="KW-0548">Nucleotidyltransferase</keyword>
<dbReference type="Pfam" id="PF01507">
    <property type="entry name" value="PAPS_reduct"/>
    <property type="match status" value="1"/>
</dbReference>
<comment type="similarity">
    <text evidence="1">Belongs to the PAPS reductase family. CysD subfamily.</text>
</comment>
<dbReference type="RefSeq" id="WP_146447937.1">
    <property type="nucleotide sequence ID" value="NZ_SJPS01000001.1"/>
</dbReference>
<gene>
    <name evidence="11" type="primary">cysD_2</name>
    <name evidence="11" type="ORF">Pla144_07740</name>
</gene>
<feature type="domain" description="Phosphoadenosine phosphosulphate reductase" evidence="10">
    <location>
        <begin position="48"/>
        <end position="275"/>
    </location>
</feature>
<dbReference type="GO" id="GO:0004781">
    <property type="term" value="F:sulfate adenylyltransferase (ATP) activity"/>
    <property type="evidence" value="ECO:0007669"/>
    <property type="project" value="UniProtKB-EC"/>
</dbReference>
<evidence type="ECO:0000313" key="11">
    <source>
        <dbReference type="EMBL" id="TWU29993.1"/>
    </source>
</evidence>
<dbReference type="AlphaFoldDB" id="A0A5C6CYI0"/>
<evidence type="ECO:0000256" key="3">
    <source>
        <dbReference type="ARBA" id="ARBA00022004"/>
    </source>
</evidence>
<accession>A0A5C6CYI0</accession>
<evidence type="ECO:0000256" key="7">
    <source>
        <dbReference type="ARBA" id="ARBA00022840"/>
    </source>
</evidence>
<comment type="caution">
    <text evidence="11">The sequence shown here is derived from an EMBL/GenBank/DDBJ whole genome shotgun (WGS) entry which is preliminary data.</text>
</comment>
<keyword evidence="6" id="KW-0547">Nucleotide-binding</keyword>
<name>A0A5C6CYI0_9BACT</name>
<sequence>MSYSTPIPTAIEQEEDQLPSLRSGSNLEKLEAESIHILREVAAEFDNPAILYSIGKDSSVILQLALKAFYPSKPPFPLLHIDSTWEFREMIEFREQYARQKLGLNVIAYINQAGVEAGINPFDHGSKVYTDVMRTQPLKEALTKYRFDAAIGGGRRDEERSRAKERVFSFRDRQHRWDPRNQRPELWNLYNTWKKSDECLRVFPLSNWTELDVWQYIWQEKIPIVPLYLAKPRPVVERNGDLIVVDDDRMMLQEGESPEMKQVRFRTLGCYPVTGAVESEATSIEDVVHEVLTTRWSERQGRAIDRDEAAAMERKKRDGYF</sequence>
<protein>
    <recommendedName>
        <fullName evidence="3">Sulfate adenylyltransferase subunit 2</fullName>
        <ecNumber evidence="2">2.7.7.4</ecNumber>
    </recommendedName>
    <alternativeName>
        <fullName evidence="8">ATP-sulfurylase small subunit</fullName>
    </alternativeName>
    <alternativeName>
        <fullName evidence="9">Sulfate adenylate transferase</fullName>
    </alternativeName>
</protein>
<dbReference type="EMBL" id="SJPS01000001">
    <property type="protein sequence ID" value="TWU29993.1"/>
    <property type="molecule type" value="Genomic_DNA"/>
</dbReference>
<evidence type="ECO:0000256" key="8">
    <source>
        <dbReference type="ARBA" id="ARBA00030256"/>
    </source>
</evidence>
<organism evidence="11 12">
    <name type="scientific">Bythopirellula polymerisocia</name>
    <dbReference type="NCBI Taxonomy" id="2528003"/>
    <lineage>
        <taxon>Bacteria</taxon>
        <taxon>Pseudomonadati</taxon>
        <taxon>Planctomycetota</taxon>
        <taxon>Planctomycetia</taxon>
        <taxon>Pirellulales</taxon>
        <taxon>Lacipirellulaceae</taxon>
        <taxon>Bythopirellula</taxon>
    </lineage>
</organism>
<evidence type="ECO:0000256" key="6">
    <source>
        <dbReference type="ARBA" id="ARBA00022741"/>
    </source>
</evidence>
<evidence type="ECO:0000256" key="4">
    <source>
        <dbReference type="ARBA" id="ARBA00022679"/>
    </source>
</evidence>
<dbReference type="GO" id="GO:0000103">
    <property type="term" value="P:sulfate assimilation"/>
    <property type="evidence" value="ECO:0007669"/>
    <property type="project" value="InterPro"/>
</dbReference>
<evidence type="ECO:0000259" key="10">
    <source>
        <dbReference type="Pfam" id="PF01507"/>
    </source>
</evidence>
<dbReference type="NCBIfam" id="NF003587">
    <property type="entry name" value="PRK05253.1"/>
    <property type="match status" value="1"/>
</dbReference>
<dbReference type="InterPro" id="IPR050128">
    <property type="entry name" value="Sulfate_adenylyltrnsfr_sub2"/>
</dbReference>
<dbReference type="Gene3D" id="3.40.50.620">
    <property type="entry name" value="HUPs"/>
    <property type="match status" value="1"/>
</dbReference>
<dbReference type="FunFam" id="3.40.50.620:FF:000002">
    <property type="entry name" value="Sulfate adenylyltransferase subunit 2"/>
    <property type="match status" value="1"/>
</dbReference>
<dbReference type="InterPro" id="IPR014729">
    <property type="entry name" value="Rossmann-like_a/b/a_fold"/>
</dbReference>
<dbReference type="NCBIfam" id="NF009214">
    <property type="entry name" value="PRK12563.1"/>
    <property type="match status" value="1"/>
</dbReference>
<dbReference type="InterPro" id="IPR002500">
    <property type="entry name" value="PAPS_reduct_dom"/>
</dbReference>
<proteinExistence type="inferred from homology"/>